<evidence type="ECO:0000313" key="2">
    <source>
        <dbReference type="Proteomes" id="UP001314241"/>
    </source>
</evidence>
<evidence type="ECO:0000313" key="1">
    <source>
        <dbReference type="EMBL" id="CAK8053987.1"/>
    </source>
</evidence>
<dbReference type="Proteomes" id="UP001314241">
    <property type="component" value="Unassembled WGS sequence"/>
</dbReference>
<accession>A0ABP0EQB6</accession>
<dbReference type="PANTHER" id="PTHR36932">
    <property type="entry name" value="CAPSULAR POLYSACCHARIDE BIOSYNTHESIS PROTEIN"/>
    <property type="match status" value="1"/>
</dbReference>
<sequence length="428" mass="49363">MVQLGRVATTYFKTRWDAKHIKSRAQLEGIQKRRLKRLLNWLPADNYYAPYKKTAWQEIPIADKASWLGHFNEINTLGLDFDQTREFAREQERTRDFDDELRPGISVGLSSGTSGNQGVFLTSQREQSLWLGAILAKLLPKLPKKQKKVAFFMRANNNLYESSNSSLLAFRFFDLFADVEENLAKLEDFQADILIAPPAMLLEIVAFYQKKGLVLPFSKIISIAETLEPEDKAYLEEVTGQTIHQVYQATEGFLGATCEYGTLHLNEDNLLFEQEVVDEEDGLFVPIITDFYRHSQPVIRYRLNDVLQKRATPCPCGSPMLALERIIGREDDVLTFEKANQAGIRKLFPDFVRKIVLEADNRIQNYQVVQEKDGTLTISLENEGLYPAVEANFKQFFNREGLVAPAMHYQTYRYDFKDGKRRKIIHRK</sequence>
<keyword evidence="2" id="KW-1185">Reference proteome</keyword>
<protein>
    <submittedName>
        <fullName evidence="1">Adenylate-forming domain family (PaaK)</fullName>
    </submittedName>
</protein>
<organism evidence="1 2">
    <name type="scientific">Eupransor demetentiae</name>
    <dbReference type="NCBI Taxonomy" id="3109584"/>
    <lineage>
        <taxon>Bacteria</taxon>
        <taxon>Bacillati</taxon>
        <taxon>Bacillota</taxon>
        <taxon>Bacilli</taxon>
        <taxon>Lactobacillales</taxon>
        <taxon>Lactobacillaceae</taxon>
        <taxon>Eupransor</taxon>
    </lineage>
</organism>
<dbReference type="InterPro" id="IPR053158">
    <property type="entry name" value="CapK_Type1_Caps_Biosynth"/>
</dbReference>
<reference evidence="1 2" key="1">
    <citation type="submission" date="2024-01" db="EMBL/GenBank/DDBJ databases">
        <authorList>
            <person name="Botero Cardona J."/>
        </authorList>
    </citation>
    <scope>NUCLEOTIDE SEQUENCE [LARGE SCALE GENOMIC DNA]</scope>
    <source>
        <strain evidence="1 2">LMG 33000</strain>
    </source>
</reference>
<dbReference type="PANTHER" id="PTHR36932:SF1">
    <property type="entry name" value="CAPSULAR POLYSACCHARIDE BIOSYNTHESIS PROTEIN"/>
    <property type="match status" value="1"/>
</dbReference>
<dbReference type="Gene3D" id="3.40.50.12780">
    <property type="entry name" value="N-terminal domain of ligase-like"/>
    <property type="match status" value="1"/>
</dbReference>
<proteinExistence type="predicted"/>
<dbReference type="SUPFAM" id="SSF56801">
    <property type="entry name" value="Acetyl-CoA synthetase-like"/>
    <property type="match status" value="1"/>
</dbReference>
<name>A0ABP0EQB6_9LACO</name>
<dbReference type="EMBL" id="CAWVOH010000001">
    <property type="protein sequence ID" value="CAK8053987.1"/>
    <property type="molecule type" value="Genomic_DNA"/>
</dbReference>
<comment type="caution">
    <text evidence="1">The sequence shown here is derived from an EMBL/GenBank/DDBJ whole genome shotgun (WGS) entry which is preliminary data.</text>
</comment>
<dbReference type="RefSeq" id="WP_349641532.1">
    <property type="nucleotide sequence ID" value="NZ_CAWVOH010000001.1"/>
</dbReference>
<dbReference type="InterPro" id="IPR012685">
    <property type="entry name" value="CHP02304_F390_synth-rel"/>
</dbReference>
<gene>
    <name evidence="1" type="ORF">R54876_GBNLAHCA_00546</name>
</gene>
<dbReference type="InterPro" id="IPR042099">
    <property type="entry name" value="ANL_N_sf"/>
</dbReference>
<dbReference type="NCBIfam" id="TIGR02304">
    <property type="entry name" value="aden_form_hyp"/>
    <property type="match status" value="1"/>
</dbReference>